<gene>
    <name evidence="2" type="ORF">BRM3_00340</name>
</gene>
<dbReference type="RefSeq" id="WP_263594136.1">
    <property type="nucleotide sequence ID" value="NZ_CP107020.1"/>
</dbReference>
<dbReference type="Proteomes" id="UP001164305">
    <property type="component" value="Chromosome"/>
</dbReference>
<feature type="region of interest" description="Disordered" evidence="1">
    <location>
        <begin position="104"/>
        <end position="136"/>
    </location>
</feature>
<proteinExistence type="predicted"/>
<organism evidence="2 3">
    <name type="scientific">Brachybacterium huguangmaarense</name>
    <dbReference type="NCBI Taxonomy" id="1652028"/>
    <lineage>
        <taxon>Bacteria</taxon>
        <taxon>Bacillati</taxon>
        <taxon>Actinomycetota</taxon>
        <taxon>Actinomycetes</taxon>
        <taxon>Micrococcales</taxon>
        <taxon>Dermabacteraceae</taxon>
        <taxon>Brachybacterium</taxon>
    </lineage>
</organism>
<evidence type="ECO:0000313" key="2">
    <source>
        <dbReference type="EMBL" id="UYG16924.1"/>
    </source>
</evidence>
<evidence type="ECO:0000313" key="3">
    <source>
        <dbReference type="Proteomes" id="UP001164305"/>
    </source>
</evidence>
<evidence type="ECO:0000256" key="1">
    <source>
        <dbReference type="SAM" id="MobiDB-lite"/>
    </source>
</evidence>
<keyword evidence="2" id="KW-0540">Nuclease</keyword>
<reference evidence="2" key="1">
    <citation type="submission" date="2022-10" db="EMBL/GenBank/DDBJ databases">
        <title>Whole-Genome Sequencing of Brachybacterium huguangmaarense BRM-3, Isolated from Betula schmidtii.</title>
        <authorList>
            <person name="Haam D."/>
        </authorList>
    </citation>
    <scope>NUCLEOTIDE SEQUENCE</scope>
    <source>
        <strain evidence="2">BRM-3</strain>
    </source>
</reference>
<dbReference type="GO" id="GO:0004519">
    <property type="term" value="F:endonuclease activity"/>
    <property type="evidence" value="ECO:0007669"/>
    <property type="project" value="UniProtKB-KW"/>
</dbReference>
<sequence>MDVPGITHKSALPRRGIEHRQIRTWLRTGAIRGVGAWYVTPDAPTDLVALLSHGVRPTCLDAAALHGLWTPLHPGVHAFRPRRAPSTRPDDPFLLPLRRRLDPVTGRLLPPPDAETGRTRQPQPLVLHSPAPRTWPDDDPVPSLAVTLAHAARCLPAVKTAILIESALNQGQLSALDLADLLGALPQRLRVPLSRVRVDAQSGTETAVRWWLEGLRVAVRSQVQLLPAARVDLLVGTNWVIECDSRRFHDAPEQYREDRRRDLALIARGYTVTRLTWEQVFLEWEQTEQMLLTILHRRDHRRALPA</sequence>
<name>A0ABY6G2R6_9MICO</name>
<keyword evidence="3" id="KW-1185">Reference proteome</keyword>
<dbReference type="EMBL" id="CP107020">
    <property type="protein sequence ID" value="UYG16924.1"/>
    <property type="molecule type" value="Genomic_DNA"/>
</dbReference>
<protein>
    <submittedName>
        <fullName evidence="2">Endonuclease domain-containing protein</fullName>
    </submittedName>
</protein>
<accession>A0ABY6G2R6</accession>
<keyword evidence="2" id="KW-0378">Hydrolase</keyword>
<keyword evidence="2" id="KW-0255">Endonuclease</keyword>
<dbReference type="Gene3D" id="3.40.960.10">
    <property type="entry name" value="VSR Endonuclease"/>
    <property type="match status" value="1"/>
</dbReference>